<comment type="cofactor">
    <cofactor evidence="1 7">
        <name>FAD</name>
        <dbReference type="ChEBI" id="CHEBI:57692"/>
    </cofactor>
</comment>
<reference evidence="9 10" key="1">
    <citation type="submission" date="2019-01" db="EMBL/GenBank/DDBJ databases">
        <authorList>
            <person name="Ferrante I. M."/>
        </authorList>
    </citation>
    <scope>NUCLEOTIDE SEQUENCE [LARGE SCALE GENOMIC DNA]</scope>
    <source>
        <strain evidence="9 10">B856</strain>
    </source>
</reference>
<dbReference type="GO" id="GO:0000139">
    <property type="term" value="C:Golgi membrane"/>
    <property type="evidence" value="ECO:0007669"/>
    <property type="project" value="TreeGrafter"/>
</dbReference>
<evidence type="ECO:0000256" key="1">
    <source>
        <dbReference type="ARBA" id="ARBA00001974"/>
    </source>
</evidence>
<dbReference type="GO" id="GO:0005615">
    <property type="term" value="C:extracellular space"/>
    <property type="evidence" value="ECO:0007669"/>
    <property type="project" value="TreeGrafter"/>
</dbReference>
<keyword evidence="5 7" id="KW-0560">Oxidoreductase</keyword>
<dbReference type="Pfam" id="PF04777">
    <property type="entry name" value="Evr1_Alr"/>
    <property type="match status" value="1"/>
</dbReference>
<dbReference type="GO" id="GO:0006457">
    <property type="term" value="P:protein folding"/>
    <property type="evidence" value="ECO:0007669"/>
    <property type="project" value="TreeGrafter"/>
</dbReference>
<evidence type="ECO:0000256" key="5">
    <source>
        <dbReference type="ARBA" id="ARBA00023002"/>
    </source>
</evidence>
<comment type="catalytic activity">
    <reaction evidence="7">
        <text>2 R'C(R)SH + O2 = R'C(R)S-S(R)CR' + H2O2</text>
        <dbReference type="Rhea" id="RHEA:17357"/>
        <dbReference type="ChEBI" id="CHEBI:15379"/>
        <dbReference type="ChEBI" id="CHEBI:16240"/>
        <dbReference type="ChEBI" id="CHEBI:16520"/>
        <dbReference type="ChEBI" id="CHEBI:17412"/>
        <dbReference type="EC" id="1.8.3.2"/>
    </reaction>
</comment>
<name>A0A448Z494_9STRA</name>
<accession>A0A448Z494</accession>
<organism evidence="9 10">
    <name type="scientific">Pseudo-nitzschia multistriata</name>
    <dbReference type="NCBI Taxonomy" id="183589"/>
    <lineage>
        <taxon>Eukaryota</taxon>
        <taxon>Sar</taxon>
        <taxon>Stramenopiles</taxon>
        <taxon>Ochrophyta</taxon>
        <taxon>Bacillariophyta</taxon>
        <taxon>Bacillariophyceae</taxon>
        <taxon>Bacillariophycidae</taxon>
        <taxon>Bacillariales</taxon>
        <taxon>Bacillariaceae</taxon>
        <taxon>Pseudo-nitzschia</taxon>
    </lineage>
</organism>
<dbReference type="EMBL" id="CAACVS010000104">
    <property type="protein sequence ID" value="VEU36824.1"/>
    <property type="molecule type" value="Genomic_DNA"/>
</dbReference>
<evidence type="ECO:0000256" key="7">
    <source>
        <dbReference type="RuleBase" id="RU371123"/>
    </source>
</evidence>
<evidence type="ECO:0000256" key="3">
    <source>
        <dbReference type="ARBA" id="ARBA00022729"/>
    </source>
</evidence>
<dbReference type="GO" id="GO:0016971">
    <property type="term" value="F:flavin-dependent sulfhydryl oxidase activity"/>
    <property type="evidence" value="ECO:0007669"/>
    <property type="project" value="InterPro"/>
</dbReference>
<evidence type="ECO:0000313" key="10">
    <source>
        <dbReference type="Proteomes" id="UP000291116"/>
    </source>
</evidence>
<keyword evidence="4 7" id="KW-0274">FAD</keyword>
<evidence type="ECO:0000259" key="8">
    <source>
        <dbReference type="PROSITE" id="PS51324"/>
    </source>
</evidence>
<dbReference type="SUPFAM" id="SSF69000">
    <property type="entry name" value="FAD-dependent thiol oxidase"/>
    <property type="match status" value="1"/>
</dbReference>
<dbReference type="Proteomes" id="UP000291116">
    <property type="component" value="Unassembled WGS sequence"/>
</dbReference>
<keyword evidence="6" id="KW-1015">Disulfide bond</keyword>
<protein>
    <recommendedName>
        <fullName evidence="7">Sulfhydryl oxidase</fullName>
        <ecNumber evidence="7">1.8.3.2</ecNumber>
    </recommendedName>
</protein>
<dbReference type="GO" id="GO:0003756">
    <property type="term" value="F:protein disulfide isomerase activity"/>
    <property type="evidence" value="ECO:0007669"/>
    <property type="project" value="TreeGrafter"/>
</dbReference>
<dbReference type="InterPro" id="IPR039798">
    <property type="entry name" value="Sulfhydryl_oxidase"/>
</dbReference>
<proteinExistence type="predicted"/>
<feature type="domain" description="ERV/ALR sulfhydryl oxidase" evidence="8">
    <location>
        <begin position="42"/>
        <end position="163"/>
    </location>
</feature>
<sequence length="280" mass="32599">MQPVVRDLLKNFDAIVMEPMALNKIMGNHPPPGPISKWSRASSQHGTGYTAGLWILFHIMSVGLVKWNHLATDDGQMIIPAAMADIQRNYVEHFFQCEECRLNFLSDFDACMFDRCNRLITLANGGTLEQFIQYPLWLYETHNGVNVRLRNERIEQGIESESFTTQAEISWPPASSCPLCWLSREKDRWDELEVYKFLEQSYWLEDDDVEVLRMLSESGVAIEEKKMLDHSMVAENYSDKLDLYSTVPWCCFVLILALVRYRKKKYNLRGIHKKIESDNF</sequence>
<dbReference type="PANTHER" id="PTHR22897">
    <property type="entry name" value="QUIESCIN Q6-RELATED SULFHYDRYL OXIDASE"/>
    <property type="match status" value="1"/>
</dbReference>
<dbReference type="InterPro" id="IPR017905">
    <property type="entry name" value="ERV/ALR_sulphydryl_oxidase"/>
</dbReference>
<evidence type="ECO:0000256" key="2">
    <source>
        <dbReference type="ARBA" id="ARBA00022630"/>
    </source>
</evidence>
<dbReference type="AlphaFoldDB" id="A0A448Z494"/>
<dbReference type="InterPro" id="IPR036774">
    <property type="entry name" value="ERV/ALR_sulphydryl_oxid_sf"/>
</dbReference>
<keyword evidence="10" id="KW-1185">Reference proteome</keyword>
<dbReference type="EC" id="1.8.3.2" evidence="7"/>
<gene>
    <name evidence="9" type="ORF">PSNMU_V1.4_AUG-EV-PASAV3_0035190</name>
</gene>
<evidence type="ECO:0000313" key="9">
    <source>
        <dbReference type="EMBL" id="VEU36824.1"/>
    </source>
</evidence>
<dbReference type="PANTHER" id="PTHR22897:SF8">
    <property type="entry name" value="SULFHYDRYL OXIDASE"/>
    <property type="match status" value="1"/>
</dbReference>
<dbReference type="Gene3D" id="1.20.120.310">
    <property type="entry name" value="ERV/ALR sulfhydryl oxidase domain"/>
    <property type="match status" value="1"/>
</dbReference>
<evidence type="ECO:0000256" key="6">
    <source>
        <dbReference type="ARBA" id="ARBA00023157"/>
    </source>
</evidence>
<dbReference type="PROSITE" id="PS51324">
    <property type="entry name" value="ERV_ALR"/>
    <property type="match status" value="1"/>
</dbReference>
<dbReference type="OrthoDB" id="59470at2759"/>
<keyword evidence="2 7" id="KW-0285">Flavoprotein</keyword>
<keyword evidence="3" id="KW-0732">Signal</keyword>
<evidence type="ECO:0000256" key="4">
    <source>
        <dbReference type="ARBA" id="ARBA00022827"/>
    </source>
</evidence>